<accession>A0A0E9V568</accession>
<reference evidence="1" key="1">
    <citation type="submission" date="2014-11" db="EMBL/GenBank/DDBJ databases">
        <authorList>
            <person name="Amaro Gonzalez C."/>
        </authorList>
    </citation>
    <scope>NUCLEOTIDE SEQUENCE</scope>
</reference>
<dbReference type="AlphaFoldDB" id="A0A0E9V568"/>
<sequence length="36" mass="3998">MQRRPTVQYSLLSMLTMPPAAADSCQSLLSSNSQRQ</sequence>
<evidence type="ECO:0000313" key="1">
    <source>
        <dbReference type="EMBL" id="JAH72600.1"/>
    </source>
</evidence>
<proteinExistence type="predicted"/>
<dbReference type="EMBL" id="GBXM01035977">
    <property type="protein sequence ID" value="JAH72600.1"/>
    <property type="molecule type" value="Transcribed_RNA"/>
</dbReference>
<protein>
    <submittedName>
        <fullName evidence="1">Uncharacterized protein</fullName>
    </submittedName>
</protein>
<organism evidence="1">
    <name type="scientific">Anguilla anguilla</name>
    <name type="common">European freshwater eel</name>
    <name type="synonym">Muraena anguilla</name>
    <dbReference type="NCBI Taxonomy" id="7936"/>
    <lineage>
        <taxon>Eukaryota</taxon>
        <taxon>Metazoa</taxon>
        <taxon>Chordata</taxon>
        <taxon>Craniata</taxon>
        <taxon>Vertebrata</taxon>
        <taxon>Euteleostomi</taxon>
        <taxon>Actinopterygii</taxon>
        <taxon>Neopterygii</taxon>
        <taxon>Teleostei</taxon>
        <taxon>Anguilliformes</taxon>
        <taxon>Anguillidae</taxon>
        <taxon>Anguilla</taxon>
    </lineage>
</organism>
<reference evidence="1" key="2">
    <citation type="journal article" date="2015" name="Fish Shellfish Immunol.">
        <title>Early steps in the European eel (Anguilla anguilla)-Vibrio vulnificus interaction in the gills: Role of the RtxA13 toxin.</title>
        <authorList>
            <person name="Callol A."/>
            <person name="Pajuelo D."/>
            <person name="Ebbesson L."/>
            <person name="Teles M."/>
            <person name="MacKenzie S."/>
            <person name="Amaro C."/>
        </authorList>
    </citation>
    <scope>NUCLEOTIDE SEQUENCE</scope>
</reference>
<name>A0A0E9V568_ANGAN</name>